<comment type="caution">
    <text evidence="8">The sequence shown here is derived from an EMBL/GenBank/DDBJ whole genome shotgun (WGS) entry which is preliminary data.</text>
</comment>
<dbReference type="GO" id="GO:0000956">
    <property type="term" value="P:nuclear-transcribed mRNA catabolic process"/>
    <property type="evidence" value="ECO:0007669"/>
    <property type="project" value="TreeGrafter"/>
</dbReference>
<dbReference type="STRING" id="331657.A0A4U0WUG6"/>
<dbReference type="GO" id="GO:0006364">
    <property type="term" value="P:rRNA processing"/>
    <property type="evidence" value="ECO:0007669"/>
    <property type="project" value="TreeGrafter"/>
</dbReference>
<dbReference type="Gene3D" id="3.90.105.20">
    <property type="match status" value="1"/>
</dbReference>
<keyword evidence="4 6" id="KW-0963">Cytoplasm</keyword>
<accession>A0A4U0WUG6</accession>
<keyword evidence="5 6" id="KW-0539">Nucleus</keyword>
<dbReference type="InterPro" id="IPR043164">
    <property type="entry name" value="Ribosomal_uL10-like_insert_sf"/>
</dbReference>
<organism evidence="8 9">
    <name type="scientific">Cryomyces minteri</name>
    <dbReference type="NCBI Taxonomy" id="331657"/>
    <lineage>
        <taxon>Eukaryota</taxon>
        <taxon>Fungi</taxon>
        <taxon>Dikarya</taxon>
        <taxon>Ascomycota</taxon>
        <taxon>Pezizomycotina</taxon>
        <taxon>Dothideomycetes</taxon>
        <taxon>Dothideomycetes incertae sedis</taxon>
        <taxon>Cryomyces</taxon>
    </lineage>
</organism>
<keyword evidence="6" id="KW-0690">Ribosome biogenesis</keyword>
<evidence type="ECO:0000256" key="2">
    <source>
        <dbReference type="ARBA" id="ARBA00008889"/>
    </source>
</evidence>
<dbReference type="GO" id="GO:0000027">
    <property type="term" value="P:ribosomal large subunit assembly"/>
    <property type="evidence" value="ECO:0007669"/>
    <property type="project" value="InterPro"/>
</dbReference>
<dbReference type="InterPro" id="IPR033867">
    <property type="entry name" value="Mrt4"/>
</dbReference>
<dbReference type="AlphaFoldDB" id="A0A4U0WUG6"/>
<dbReference type="InterPro" id="IPR051742">
    <property type="entry name" value="Ribosome_Assembly_uL10"/>
</dbReference>
<reference evidence="8 9" key="1">
    <citation type="submission" date="2017-03" db="EMBL/GenBank/DDBJ databases">
        <title>Genomes of endolithic fungi from Antarctica.</title>
        <authorList>
            <person name="Coleine C."/>
            <person name="Masonjones S."/>
            <person name="Stajich J.E."/>
        </authorList>
    </citation>
    <scope>NUCLEOTIDE SEQUENCE [LARGE SCALE GENOMIC DNA]</scope>
    <source>
        <strain evidence="8 9">CCFEE 5187</strain>
    </source>
</reference>
<protein>
    <recommendedName>
        <fullName evidence="6">Ribosome assembly factor mrt4</fullName>
    </recommendedName>
</protein>
<evidence type="ECO:0000256" key="6">
    <source>
        <dbReference type="RuleBase" id="RU364039"/>
    </source>
</evidence>
<comment type="subunit">
    <text evidence="3 6">Associates with the pre-60S ribosomal particle.</text>
</comment>
<comment type="function">
    <text evidence="1 6">Component of the ribosome assembly machinery. Nuclear paralog of the ribosomal protein P0, it binds pre-60S subunits at an early stage of assembly in the nucleolus, and is replaced by P0 in cytoplasmic pre-60S subunits and mature 80S ribosomes.</text>
</comment>
<dbReference type="Gene3D" id="3.30.70.1730">
    <property type="match status" value="1"/>
</dbReference>
<name>A0A4U0WUG6_9PEZI</name>
<dbReference type="InterPro" id="IPR040637">
    <property type="entry name" value="Ribosomal_uL10-like_insert"/>
</dbReference>
<keyword evidence="9" id="KW-1185">Reference proteome</keyword>
<gene>
    <name evidence="8" type="ORF">B0A49_09528</name>
</gene>
<feature type="domain" description="Large ribosomal subunit protein uL10-like insertion" evidence="7">
    <location>
        <begin position="125"/>
        <end position="207"/>
    </location>
</feature>
<sequence length="236" mass="26710">MPKSKRAKVVHLSKTEKKGKELTHRLFAAVRESADQYQYCFVFSVENMRNTYLKEVRSEFADSRLFFGKTKVMAKALGLTPEEEHLPNLSKLSKYLEGNVGLLFTSRDPESILSHFDSYIQTDFARAGTSSTREFIIPAGTVYSRGGELAEEDDVPLPHSLEITVRKWGMPTKLVKGRVVLEDPYMVCKEGDVLNSHQTALLKLFGVATAEFKVDIKAYWSAATHEVKENHAMEEE</sequence>
<dbReference type="FunFam" id="3.90.105.20:FF:000003">
    <property type="entry name" value="Ribosome assembly factor mrt4"/>
    <property type="match status" value="1"/>
</dbReference>
<proteinExistence type="inferred from homology"/>
<dbReference type="EMBL" id="NAJN01000973">
    <property type="protein sequence ID" value="TKA66901.1"/>
    <property type="molecule type" value="Genomic_DNA"/>
</dbReference>
<evidence type="ECO:0000313" key="8">
    <source>
        <dbReference type="EMBL" id="TKA66901.1"/>
    </source>
</evidence>
<evidence type="ECO:0000313" key="9">
    <source>
        <dbReference type="Proteomes" id="UP000308768"/>
    </source>
</evidence>
<dbReference type="PANTHER" id="PTHR45841">
    <property type="entry name" value="MRNA TURNOVER PROTEIN 4 MRTO4"/>
    <property type="match status" value="1"/>
</dbReference>
<dbReference type="InterPro" id="IPR001790">
    <property type="entry name" value="Ribosomal_uL10"/>
</dbReference>
<dbReference type="Pfam" id="PF17777">
    <property type="entry name" value="RL10P_insert"/>
    <property type="match status" value="1"/>
</dbReference>
<dbReference type="PANTHER" id="PTHR45841:SF1">
    <property type="entry name" value="MRNA TURNOVER PROTEIN 4 HOMOLOG"/>
    <property type="match status" value="1"/>
</dbReference>
<comment type="similarity">
    <text evidence="2 6">Belongs to the universal ribosomal protein uL10 family.</text>
</comment>
<dbReference type="Proteomes" id="UP000308768">
    <property type="component" value="Unassembled WGS sequence"/>
</dbReference>
<dbReference type="FunFam" id="3.30.70.1730:FF:000005">
    <property type="entry name" value="Ribosome assembly factor mrt4"/>
    <property type="match status" value="1"/>
</dbReference>
<evidence type="ECO:0000256" key="4">
    <source>
        <dbReference type="ARBA" id="ARBA00022490"/>
    </source>
</evidence>
<dbReference type="SUPFAM" id="SSF160369">
    <property type="entry name" value="Ribosomal protein L10-like"/>
    <property type="match status" value="1"/>
</dbReference>
<dbReference type="GO" id="GO:0005737">
    <property type="term" value="C:cytoplasm"/>
    <property type="evidence" value="ECO:0007669"/>
    <property type="project" value="UniProtKB-SubCell"/>
</dbReference>
<evidence type="ECO:0000256" key="5">
    <source>
        <dbReference type="ARBA" id="ARBA00023242"/>
    </source>
</evidence>
<dbReference type="OrthoDB" id="10262308at2759"/>
<dbReference type="Pfam" id="PF00466">
    <property type="entry name" value="Ribosomal_L10"/>
    <property type="match status" value="1"/>
</dbReference>
<evidence type="ECO:0000259" key="7">
    <source>
        <dbReference type="Pfam" id="PF17777"/>
    </source>
</evidence>
<dbReference type="CDD" id="cd05796">
    <property type="entry name" value="Ribosomal_P0_like"/>
    <property type="match status" value="1"/>
</dbReference>
<comment type="subcellular location">
    <subcellularLocation>
        <location evidence="6">Cytoplasm</location>
    </subcellularLocation>
    <subcellularLocation>
        <location evidence="6">Nucleus</location>
        <location evidence="6">Nucleolus</location>
    </subcellularLocation>
</comment>
<dbReference type="GO" id="GO:0005730">
    <property type="term" value="C:nucleolus"/>
    <property type="evidence" value="ECO:0007669"/>
    <property type="project" value="UniProtKB-SubCell"/>
</dbReference>
<dbReference type="InterPro" id="IPR043141">
    <property type="entry name" value="Ribosomal_uL10-like_sf"/>
</dbReference>
<evidence type="ECO:0000256" key="3">
    <source>
        <dbReference type="ARBA" id="ARBA00011117"/>
    </source>
</evidence>
<dbReference type="GO" id="GO:0030687">
    <property type="term" value="C:preribosome, large subunit precursor"/>
    <property type="evidence" value="ECO:0007669"/>
    <property type="project" value="TreeGrafter"/>
</dbReference>
<evidence type="ECO:0000256" key="1">
    <source>
        <dbReference type="ARBA" id="ARBA00004046"/>
    </source>
</evidence>
<dbReference type="GO" id="GO:0003723">
    <property type="term" value="F:RNA binding"/>
    <property type="evidence" value="ECO:0007669"/>
    <property type="project" value="TreeGrafter"/>
</dbReference>